<organism evidence="1 2">
    <name type="scientific">Rathayibacter festucae DSM 15932</name>
    <dbReference type="NCBI Taxonomy" id="1328866"/>
    <lineage>
        <taxon>Bacteria</taxon>
        <taxon>Bacillati</taxon>
        <taxon>Actinomycetota</taxon>
        <taxon>Actinomycetes</taxon>
        <taxon>Micrococcales</taxon>
        <taxon>Microbacteriaceae</taxon>
        <taxon>Rathayibacter</taxon>
    </lineage>
</organism>
<reference evidence="1 2" key="1">
    <citation type="submission" date="2018-03" db="EMBL/GenBank/DDBJ databases">
        <title>Bacteriophage NCPPB3778 and a type I-E CRISPR drive the evolution of the US Biological Select Agent, Rathayibacter toxicus.</title>
        <authorList>
            <person name="Davis E.W.II."/>
            <person name="Tabima J.F."/>
            <person name="Weisberg A.J."/>
            <person name="Dantas Lopes L."/>
            <person name="Wiseman M.S."/>
            <person name="Wiseman M.S."/>
            <person name="Pupko T."/>
            <person name="Belcher M.S."/>
            <person name="Sechler A.J."/>
            <person name="Tancos M.A."/>
            <person name="Schroeder B.K."/>
            <person name="Murray T.D."/>
            <person name="Luster D.G."/>
            <person name="Schneider W.L."/>
            <person name="Rogers E."/>
            <person name="Andreote F.D."/>
            <person name="Grunwald N.J."/>
            <person name="Putnam M.L."/>
            <person name="Chang J.H."/>
        </authorList>
    </citation>
    <scope>NUCLEOTIDE SEQUENCE [LARGE SCALE GENOMIC DNA]</scope>
    <source>
        <strain evidence="1 2">DSM 15932</strain>
    </source>
</reference>
<name>A0A3Q9URF1_9MICO</name>
<evidence type="ECO:0000313" key="2">
    <source>
        <dbReference type="Proteomes" id="UP000285317"/>
    </source>
</evidence>
<sequence length="362" mass="38494">MTTAPDLLSLPSALSAAPAVPAEVVEDGVRWTVSRAWPSRDGADLEARTAGSPEVRAGRWTAERGVRLLPVGTDRRLPALEHARREGAVIVHRPGRRAVVRAADGSSFLKVLRPQAAPAVVAAHRSAEAFAAGFDLPRLLHRPDDPEGLVRFSALPGRTVLEVGSDPRTTAVQWRALWGRWAEGWALLPAAPAELPEHGPEAEAAVVTRWAALAAPLLLPGLRAEVLAAAERVAESLLAGPVEPLVLSHRDLHDKQLLVAESGLALLDLDTAARAEAALDLGNLRAHLRLRTAQGLLPADLATRAAAVVDRAAEHAGASPERLAACETATRFRLACLYLFRPAWRSSAAHSLTRLAGRIIAP</sequence>
<dbReference type="EMBL" id="CP028137">
    <property type="protein sequence ID" value="AZZ52343.1"/>
    <property type="molecule type" value="Genomic_DNA"/>
</dbReference>
<dbReference type="Proteomes" id="UP000285317">
    <property type="component" value="Chromosome"/>
</dbReference>
<evidence type="ECO:0008006" key="3">
    <source>
        <dbReference type="Google" id="ProtNLM"/>
    </source>
</evidence>
<proteinExistence type="predicted"/>
<dbReference type="AlphaFoldDB" id="A0A3Q9URF1"/>
<dbReference type="SUPFAM" id="SSF56112">
    <property type="entry name" value="Protein kinase-like (PK-like)"/>
    <property type="match status" value="1"/>
</dbReference>
<dbReference type="InterPro" id="IPR011009">
    <property type="entry name" value="Kinase-like_dom_sf"/>
</dbReference>
<dbReference type="KEGG" id="rfs:C1I64_09975"/>
<protein>
    <recommendedName>
        <fullName evidence="3">Aminoglycoside phosphotransferase domain-containing protein</fullName>
    </recommendedName>
</protein>
<dbReference type="Gene3D" id="3.90.1200.10">
    <property type="match status" value="1"/>
</dbReference>
<gene>
    <name evidence="1" type="ORF">C1I64_09975</name>
</gene>
<evidence type="ECO:0000313" key="1">
    <source>
        <dbReference type="EMBL" id="AZZ52343.1"/>
    </source>
</evidence>
<dbReference type="RefSeq" id="WP_127887084.1">
    <property type="nucleotide sequence ID" value="NZ_CP028137.1"/>
</dbReference>
<accession>A0A3Q9URF1</accession>